<protein>
    <submittedName>
        <fullName evidence="1">Uncharacterized protein</fullName>
    </submittedName>
</protein>
<dbReference type="InParanoid" id="E4WTP6"/>
<accession>E4WTP6</accession>
<keyword evidence="2" id="KW-1185">Reference proteome</keyword>
<dbReference type="AlphaFoldDB" id="E4WTP6"/>
<name>E4WTP6_OIKDI</name>
<reference evidence="1" key="1">
    <citation type="journal article" date="2010" name="Science">
        <title>Plasticity of animal genome architecture unmasked by rapid evolution of a pelagic tunicate.</title>
        <authorList>
            <person name="Denoeud F."/>
            <person name="Henriet S."/>
            <person name="Mungpakdee S."/>
            <person name="Aury J.M."/>
            <person name="Da Silva C."/>
            <person name="Brinkmann H."/>
            <person name="Mikhaleva J."/>
            <person name="Olsen L.C."/>
            <person name="Jubin C."/>
            <person name="Canestro C."/>
            <person name="Bouquet J.M."/>
            <person name="Danks G."/>
            <person name="Poulain J."/>
            <person name="Campsteijn C."/>
            <person name="Adamski M."/>
            <person name="Cross I."/>
            <person name="Yadetie F."/>
            <person name="Muffato M."/>
            <person name="Louis A."/>
            <person name="Butcher S."/>
            <person name="Tsagkogeorga G."/>
            <person name="Konrad A."/>
            <person name="Singh S."/>
            <person name="Jensen M.F."/>
            <person name="Cong E.H."/>
            <person name="Eikeseth-Otteraa H."/>
            <person name="Noel B."/>
            <person name="Anthouard V."/>
            <person name="Porcel B.M."/>
            <person name="Kachouri-Lafond R."/>
            <person name="Nishino A."/>
            <person name="Ugolini M."/>
            <person name="Chourrout P."/>
            <person name="Nishida H."/>
            <person name="Aasland R."/>
            <person name="Huzurbazar S."/>
            <person name="Westhof E."/>
            <person name="Delsuc F."/>
            <person name="Lehrach H."/>
            <person name="Reinhardt R."/>
            <person name="Weissenbach J."/>
            <person name="Roy S.W."/>
            <person name="Artiguenave F."/>
            <person name="Postlethwait J.H."/>
            <person name="Manak J.R."/>
            <person name="Thompson E.M."/>
            <person name="Jaillon O."/>
            <person name="Du Pasquier L."/>
            <person name="Boudinot P."/>
            <person name="Liberles D.A."/>
            <person name="Volff J.N."/>
            <person name="Philippe H."/>
            <person name="Lenhard B."/>
            <person name="Roest Crollius H."/>
            <person name="Wincker P."/>
            <person name="Chourrout D."/>
        </authorList>
    </citation>
    <scope>NUCLEOTIDE SEQUENCE [LARGE SCALE GENOMIC DNA]</scope>
</reference>
<evidence type="ECO:0000313" key="1">
    <source>
        <dbReference type="EMBL" id="CBY07111.1"/>
    </source>
</evidence>
<sequence>MSRDYTGEEYYGPENGLVCWDCIPKLPRGRADNLAYAHVIWKFFCENFPGARISQEGKISVDDVEKILQRFLKKWCKTEKLTIMVFILFLDFKLVKNVLEARRLVYSLSLTLNEANIKSDIKGTVYPRTGLTQSLTNNEMYHDWTNFVFREKNFYQDYWRIAASSGSGIDKRSIEQKWYPKIKREMAKVGLKMKLSANEYVNEVFRRYNIDQSDEDRNQRGYLDENATLNHHEAREWIYVFAEYITDDDLDSQIVESVALPIIMDELGDIESDATDASEIKSEIAISTLKRKEVTFKNEEQEATSKPIERFFDDDMTIIRRIIQKLNNDVVQKWKSELIEVQNLRCNNKLFAVRGEMYSLFGYTVMNKLMIMKSYWIGKMFNSLKILDVQLEALETYLVFLGSVIDKLDDEEFRSNLKTNHRLAKENMARQTKGCGQQISWSTTQKAYYLIIIITKK</sequence>
<dbReference type="Proteomes" id="UP000001307">
    <property type="component" value="Unassembled WGS sequence"/>
</dbReference>
<proteinExistence type="predicted"/>
<evidence type="ECO:0000313" key="2">
    <source>
        <dbReference type="Proteomes" id="UP000001307"/>
    </source>
</evidence>
<dbReference type="OrthoDB" id="10456479at2759"/>
<dbReference type="EMBL" id="FN653016">
    <property type="protein sequence ID" value="CBY07111.1"/>
    <property type="molecule type" value="Genomic_DNA"/>
</dbReference>
<organism evidence="1">
    <name type="scientific">Oikopleura dioica</name>
    <name type="common">Tunicate</name>
    <dbReference type="NCBI Taxonomy" id="34765"/>
    <lineage>
        <taxon>Eukaryota</taxon>
        <taxon>Metazoa</taxon>
        <taxon>Chordata</taxon>
        <taxon>Tunicata</taxon>
        <taxon>Appendicularia</taxon>
        <taxon>Copelata</taxon>
        <taxon>Oikopleuridae</taxon>
        <taxon>Oikopleura</taxon>
    </lineage>
</organism>
<gene>
    <name evidence="1" type="ORF">GSOID_T00006197001</name>
</gene>